<keyword evidence="7" id="KW-0732">Signal</keyword>
<evidence type="ECO:0000256" key="2">
    <source>
        <dbReference type="ARBA" id="ARBA00022670"/>
    </source>
</evidence>
<evidence type="ECO:0000313" key="10">
    <source>
        <dbReference type="Proteomes" id="UP000887566"/>
    </source>
</evidence>
<dbReference type="FunFam" id="3.90.70.10:FF:000006">
    <property type="entry name" value="Cathepsin S"/>
    <property type="match status" value="1"/>
</dbReference>
<dbReference type="InterPro" id="IPR013201">
    <property type="entry name" value="Prot_inhib_I29"/>
</dbReference>
<evidence type="ECO:0000256" key="6">
    <source>
        <dbReference type="SAM" id="MobiDB-lite"/>
    </source>
</evidence>
<comment type="similarity">
    <text evidence="1">Belongs to the peptidase C1 family.</text>
</comment>
<dbReference type="InterPro" id="IPR039417">
    <property type="entry name" value="Peptidase_C1A_papain-like"/>
</dbReference>
<feature type="domain" description="Peptidase C1A papain C-terminal" evidence="8">
    <location>
        <begin position="185"/>
        <end position="396"/>
    </location>
</feature>
<evidence type="ECO:0000313" key="11">
    <source>
        <dbReference type="WBParaSite" id="PSAMB.scaffold86size83269.g1542.t1"/>
    </source>
</evidence>
<dbReference type="Proteomes" id="UP000887566">
    <property type="component" value="Unplaced"/>
</dbReference>
<dbReference type="WBParaSite" id="PSAMB.scaffold86size83269.g1542.t1">
    <property type="protein sequence ID" value="PSAMB.scaffold86size83269.g1542.t1"/>
    <property type="gene ID" value="PSAMB.scaffold86size83269.g1542"/>
</dbReference>
<proteinExistence type="inferred from homology"/>
<feature type="compositionally biased region" description="Acidic residues" evidence="6">
    <location>
        <begin position="45"/>
        <end position="54"/>
    </location>
</feature>
<dbReference type="InterPro" id="IPR038765">
    <property type="entry name" value="Papain-like_cys_pep_sf"/>
</dbReference>
<feature type="region of interest" description="Disordered" evidence="6">
    <location>
        <begin position="45"/>
        <end position="73"/>
    </location>
</feature>
<feature type="chain" id="PRO_5037157490" description="Cathepsin L-like" evidence="7">
    <location>
        <begin position="16"/>
        <end position="397"/>
    </location>
</feature>
<protein>
    <recommendedName>
        <fullName evidence="5">Cathepsin L-like</fullName>
    </recommendedName>
</protein>
<keyword evidence="3" id="KW-0378">Hydrolase</keyword>
<evidence type="ECO:0000256" key="3">
    <source>
        <dbReference type="ARBA" id="ARBA00022801"/>
    </source>
</evidence>
<evidence type="ECO:0000256" key="4">
    <source>
        <dbReference type="ARBA" id="ARBA00022807"/>
    </source>
</evidence>
<feature type="signal peptide" evidence="7">
    <location>
        <begin position="1"/>
        <end position="15"/>
    </location>
</feature>
<accession>A0A914XJK6</accession>
<dbReference type="SMART" id="SM00848">
    <property type="entry name" value="Inhibitor_I29"/>
    <property type="match status" value="1"/>
</dbReference>
<dbReference type="Gene3D" id="3.90.70.10">
    <property type="entry name" value="Cysteine proteinases"/>
    <property type="match status" value="1"/>
</dbReference>
<dbReference type="SMART" id="SM00645">
    <property type="entry name" value="Pept_C1"/>
    <property type="match status" value="1"/>
</dbReference>
<dbReference type="PANTHER" id="PTHR12411">
    <property type="entry name" value="CYSTEINE PROTEASE FAMILY C1-RELATED"/>
    <property type="match status" value="1"/>
</dbReference>
<dbReference type="SUPFAM" id="SSF54001">
    <property type="entry name" value="Cysteine proteinases"/>
    <property type="match status" value="1"/>
</dbReference>
<name>A0A914XJK6_9BILA</name>
<dbReference type="InterPro" id="IPR000668">
    <property type="entry name" value="Peptidase_C1A_C"/>
</dbReference>
<dbReference type="InterPro" id="IPR025660">
    <property type="entry name" value="Pept_his_AS"/>
</dbReference>
<keyword evidence="2" id="KW-0645">Protease</keyword>
<feature type="domain" description="Cathepsin propeptide inhibitor" evidence="9">
    <location>
        <begin position="95"/>
        <end position="155"/>
    </location>
</feature>
<dbReference type="AlphaFoldDB" id="A0A914XJK6"/>
<reference evidence="11" key="1">
    <citation type="submission" date="2022-11" db="UniProtKB">
        <authorList>
            <consortium name="WormBaseParasite"/>
        </authorList>
    </citation>
    <scope>IDENTIFICATION</scope>
</reference>
<evidence type="ECO:0000256" key="7">
    <source>
        <dbReference type="SAM" id="SignalP"/>
    </source>
</evidence>
<evidence type="ECO:0000259" key="9">
    <source>
        <dbReference type="SMART" id="SM00848"/>
    </source>
</evidence>
<evidence type="ECO:0000256" key="5">
    <source>
        <dbReference type="ARBA" id="ARBA00069138"/>
    </source>
</evidence>
<dbReference type="InterPro" id="IPR013128">
    <property type="entry name" value="Peptidase_C1A"/>
</dbReference>
<keyword evidence="4" id="KW-0788">Thiol protease</keyword>
<keyword evidence="10" id="KW-1185">Reference proteome</keyword>
<dbReference type="Pfam" id="PF00112">
    <property type="entry name" value="Peptidase_C1"/>
    <property type="match status" value="1"/>
</dbReference>
<evidence type="ECO:0000259" key="8">
    <source>
        <dbReference type="SMART" id="SM00645"/>
    </source>
</evidence>
<dbReference type="GO" id="GO:0008234">
    <property type="term" value="F:cysteine-type peptidase activity"/>
    <property type="evidence" value="ECO:0007669"/>
    <property type="project" value="UniProtKB-KW"/>
</dbReference>
<evidence type="ECO:0000256" key="1">
    <source>
        <dbReference type="ARBA" id="ARBA00008455"/>
    </source>
</evidence>
<dbReference type="Pfam" id="PF08246">
    <property type="entry name" value="Inhibitor_I29"/>
    <property type="match status" value="1"/>
</dbReference>
<dbReference type="PROSITE" id="PS00639">
    <property type="entry name" value="THIOL_PROTEASE_HIS"/>
    <property type="match status" value="1"/>
</dbReference>
<sequence>MKVFIVFCLTVGALAARSGRDRHQNAEVEQKAFRQQRLLLRVEETSESAEDAFDSDDKDRSNDSFGSSRLDGIPNFNENERDILREPNRLDHADWEAYKGMHGKFYINESEDNERFKAFLSAQQTIRQHNNAYARGETDFHLGLSHLSDLLPEEYRRLSDIFSPSDDSLTKDNQTTLLAPLNVNIPDHIDWRDYGYVTPVKSPGRYSVSWATSATGALEGQTKRKTGHLVPLSEQNLVDCSGPYGKGGNVEKAYQYIKDNRGIDTEQSYPDEGRQSQCRFRRQFVGATVSGYVKIPSGNERQLQVAVATVGPVSVKIDAGQRSFQLYRGGIYYDPKCNLYDTNHAVLVVGYGSENGKDYWIVKNCWGDKWGDRGYIRMARNRGNNCGIASYAIYPLV</sequence>
<organism evidence="10 11">
    <name type="scientific">Plectus sambesii</name>
    <dbReference type="NCBI Taxonomy" id="2011161"/>
    <lineage>
        <taxon>Eukaryota</taxon>
        <taxon>Metazoa</taxon>
        <taxon>Ecdysozoa</taxon>
        <taxon>Nematoda</taxon>
        <taxon>Chromadorea</taxon>
        <taxon>Plectida</taxon>
        <taxon>Plectina</taxon>
        <taxon>Plectoidea</taxon>
        <taxon>Plectidae</taxon>
        <taxon>Plectus</taxon>
    </lineage>
</organism>
<dbReference type="CDD" id="cd02248">
    <property type="entry name" value="Peptidase_C1A"/>
    <property type="match status" value="1"/>
</dbReference>
<dbReference type="GO" id="GO:0006508">
    <property type="term" value="P:proteolysis"/>
    <property type="evidence" value="ECO:0007669"/>
    <property type="project" value="UniProtKB-KW"/>
</dbReference>